<dbReference type="AlphaFoldDB" id="A0A7R9YJ32"/>
<evidence type="ECO:0000256" key="2">
    <source>
        <dbReference type="RuleBase" id="RU003909"/>
    </source>
</evidence>
<dbReference type="PANTHER" id="PTHR36780:SF1">
    <property type="entry name" value="PROFILIN"/>
    <property type="match status" value="1"/>
</dbReference>
<dbReference type="EMBL" id="HBEB01007425">
    <property type="protein sequence ID" value="CAD8270500.1"/>
    <property type="molecule type" value="Transcribed_RNA"/>
</dbReference>
<dbReference type="Gene3D" id="3.30.450.30">
    <property type="entry name" value="Dynein light chain 2a, cytoplasmic"/>
    <property type="match status" value="1"/>
</dbReference>
<name>A0A7R9YJ32_DIALT</name>
<proteinExistence type="inferred from homology"/>
<comment type="similarity">
    <text evidence="1 2">Belongs to the profilin family.</text>
</comment>
<evidence type="ECO:0000313" key="4">
    <source>
        <dbReference type="EMBL" id="KAG8461002.1"/>
    </source>
</evidence>
<dbReference type="Pfam" id="PF00235">
    <property type="entry name" value="Profilin"/>
    <property type="match status" value="1"/>
</dbReference>
<dbReference type="Proteomes" id="UP000751190">
    <property type="component" value="Unassembled WGS sequence"/>
</dbReference>
<accession>A0A7R9YJ32</accession>
<evidence type="ECO:0000313" key="3">
    <source>
        <dbReference type="EMBL" id="CAD8270500.1"/>
    </source>
</evidence>
<dbReference type="InterPro" id="IPR005455">
    <property type="entry name" value="PFN_euk"/>
</dbReference>
<evidence type="ECO:0000313" key="5">
    <source>
        <dbReference type="Proteomes" id="UP000751190"/>
    </source>
</evidence>
<dbReference type="InterPro" id="IPR048278">
    <property type="entry name" value="PFN"/>
</dbReference>
<dbReference type="GO" id="GO:0003779">
    <property type="term" value="F:actin binding"/>
    <property type="evidence" value="ECO:0007669"/>
    <property type="project" value="UniProtKB-KW"/>
</dbReference>
<keyword evidence="2" id="KW-0009">Actin-binding</keyword>
<protein>
    <recommendedName>
        <fullName evidence="2">Profilin</fullName>
    </recommendedName>
</protein>
<dbReference type="PANTHER" id="PTHR36780">
    <property type="entry name" value="OS05G0241400 PROTEIN"/>
    <property type="match status" value="1"/>
</dbReference>
<dbReference type="InterPro" id="IPR036140">
    <property type="entry name" value="PFN_sf"/>
</dbReference>
<dbReference type="SMART" id="SM00392">
    <property type="entry name" value="PROF"/>
    <property type="match status" value="1"/>
</dbReference>
<reference evidence="4" key="2">
    <citation type="submission" date="2021-05" db="EMBL/GenBank/DDBJ databases">
        <title>The genome of the haptophyte Pavlova lutheri (Diacronema luteri, Pavlovales) - a model for lipid biosynthesis in eukaryotic algae.</title>
        <authorList>
            <person name="Hulatt C.J."/>
            <person name="Posewitz M.C."/>
        </authorList>
    </citation>
    <scope>NUCLEOTIDE SEQUENCE</scope>
    <source>
        <strain evidence="4">NIVA-4/92</strain>
    </source>
</reference>
<sequence>MPSAPQDAGTASAIKALERYVNGLITDSSRLVQGCAIVPLAPSEQTAVAPSSSSGRKTIVLVQKGTALRAPEAATILERTLAGTLHRDYVYVGGAQYMITNVQRRSFYGRLMSAAAAGGVVVVKTNKLLVVATYAAPALPAEAVPHVEKFADELAKLDY</sequence>
<organism evidence="3">
    <name type="scientific">Diacronema lutheri</name>
    <name type="common">Unicellular marine alga</name>
    <name type="synonym">Monochrysis lutheri</name>
    <dbReference type="NCBI Taxonomy" id="2081491"/>
    <lineage>
        <taxon>Eukaryota</taxon>
        <taxon>Haptista</taxon>
        <taxon>Haptophyta</taxon>
        <taxon>Pavlovophyceae</taxon>
        <taxon>Pavlovales</taxon>
        <taxon>Pavlovaceae</taxon>
        <taxon>Diacronema</taxon>
    </lineage>
</organism>
<evidence type="ECO:0000256" key="1">
    <source>
        <dbReference type="ARBA" id="ARBA00010058"/>
    </source>
</evidence>
<reference evidence="3" key="1">
    <citation type="submission" date="2021-01" db="EMBL/GenBank/DDBJ databases">
        <authorList>
            <person name="Corre E."/>
            <person name="Pelletier E."/>
            <person name="Niang G."/>
            <person name="Scheremetjew M."/>
            <person name="Finn R."/>
            <person name="Kale V."/>
            <person name="Holt S."/>
            <person name="Cochrane G."/>
            <person name="Meng A."/>
            <person name="Brown T."/>
            <person name="Cohen L."/>
        </authorList>
    </citation>
    <scope>NUCLEOTIDE SEQUENCE</scope>
    <source>
        <strain evidence="3">RCC1537</strain>
    </source>
</reference>
<keyword evidence="5" id="KW-1185">Reference proteome</keyword>
<dbReference type="EMBL" id="JAGTXO010000029">
    <property type="protein sequence ID" value="KAG8461002.1"/>
    <property type="molecule type" value="Genomic_DNA"/>
</dbReference>
<gene>
    <name evidence="4" type="ORF">KFE25_010753</name>
    <name evidence="3" type="ORF">PLUT1463_LOCUS4814</name>
</gene>
<dbReference type="SUPFAM" id="SSF55770">
    <property type="entry name" value="Profilin (actin-binding protein)"/>
    <property type="match status" value="1"/>
</dbReference>